<dbReference type="SUPFAM" id="SSF56235">
    <property type="entry name" value="N-terminal nucleophile aminohydrolases (Ntn hydrolases)"/>
    <property type="match status" value="1"/>
</dbReference>
<evidence type="ECO:0000256" key="8">
    <source>
        <dbReference type="RuleBase" id="RU368068"/>
    </source>
</evidence>
<dbReference type="InterPro" id="IPR029055">
    <property type="entry name" value="Ntn_hydrolases_N"/>
</dbReference>
<organism evidence="9 10">
    <name type="scientific">Thamnocephalis sphaerospora</name>
    <dbReference type="NCBI Taxonomy" id="78915"/>
    <lineage>
        <taxon>Eukaryota</taxon>
        <taxon>Fungi</taxon>
        <taxon>Fungi incertae sedis</taxon>
        <taxon>Zoopagomycota</taxon>
        <taxon>Zoopagomycotina</taxon>
        <taxon>Zoopagomycetes</taxon>
        <taxon>Zoopagales</taxon>
        <taxon>Sigmoideomycetaceae</taxon>
        <taxon>Thamnocephalis</taxon>
    </lineage>
</organism>
<comment type="catalytic activity">
    <reaction evidence="5 8">
        <text>an N-terminal (5-L-glutamyl)-[peptide] + an alpha-amino acid = 5-L-glutamyl amino acid + an N-terminal L-alpha-aminoacyl-[peptide]</text>
        <dbReference type="Rhea" id="RHEA:23904"/>
        <dbReference type="Rhea" id="RHEA-COMP:9780"/>
        <dbReference type="Rhea" id="RHEA-COMP:9795"/>
        <dbReference type="ChEBI" id="CHEBI:77644"/>
        <dbReference type="ChEBI" id="CHEBI:78597"/>
        <dbReference type="ChEBI" id="CHEBI:78599"/>
        <dbReference type="ChEBI" id="CHEBI:78608"/>
        <dbReference type="EC" id="2.3.2.2"/>
    </reaction>
</comment>
<dbReference type="FunFam" id="1.10.246.130:FF:000001">
    <property type="entry name" value="Gamma-glutamyltransferase 5 isoform 1"/>
    <property type="match status" value="1"/>
</dbReference>
<feature type="binding site" evidence="7">
    <location>
        <position position="460"/>
    </location>
    <ligand>
        <name>L-glutamate</name>
        <dbReference type="ChEBI" id="CHEBI:29985"/>
    </ligand>
</feature>
<dbReference type="NCBIfam" id="TIGR00066">
    <property type="entry name" value="g_glut_trans"/>
    <property type="match status" value="1"/>
</dbReference>
<evidence type="ECO:0000256" key="4">
    <source>
        <dbReference type="ARBA" id="ARBA00009381"/>
    </source>
</evidence>
<protein>
    <recommendedName>
        <fullName evidence="8">Glutathione hydrolase</fullName>
        <ecNumber evidence="8">2.3.2.2</ecNumber>
        <ecNumber evidence="8">3.4.19.13</ecNumber>
    </recommendedName>
    <alternativeName>
        <fullName evidence="8">Gamma-glutamyltransferase</fullName>
    </alternativeName>
    <alternativeName>
        <fullName evidence="8">Gamma-glutamyltranspeptidase</fullName>
    </alternativeName>
</protein>
<dbReference type="EMBL" id="KZ992885">
    <property type="protein sequence ID" value="RKP06426.1"/>
    <property type="molecule type" value="Genomic_DNA"/>
</dbReference>
<keyword evidence="10" id="KW-1185">Reference proteome</keyword>
<dbReference type="InterPro" id="IPR000101">
    <property type="entry name" value="GGT_peptidase"/>
</dbReference>
<dbReference type="FunFam" id="3.60.20.40:FF:000001">
    <property type="entry name" value="Gamma-glutamyltranspeptidase 1"/>
    <property type="match status" value="1"/>
</dbReference>
<dbReference type="InterPro" id="IPR043138">
    <property type="entry name" value="GGT_lsub"/>
</dbReference>
<evidence type="ECO:0000256" key="7">
    <source>
        <dbReference type="PIRSR" id="PIRSR600101-2"/>
    </source>
</evidence>
<dbReference type="GO" id="GO:0005886">
    <property type="term" value="C:plasma membrane"/>
    <property type="evidence" value="ECO:0007669"/>
    <property type="project" value="TreeGrafter"/>
</dbReference>
<dbReference type="Pfam" id="PF01019">
    <property type="entry name" value="G_glu_transpept"/>
    <property type="match status" value="1"/>
</dbReference>
<gene>
    <name evidence="9" type="ORF">THASP1DRAFT_18501</name>
</gene>
<evidence type="ECO:0000256" key="3">
    <source>
        <dbReference type="ARBA" id="ARBA00005115"/>
    </source>
</evidence>
<feature type="active site" description="Nucleophile" evidence="6">
    <location>
        <position position="368"/>
    </location>
</feature>
<dbReference type="GO" id="GO:0006751">
    <property type="term" value="P:glutathione catabolic process"/>
    <property type="evidence" value="ECO:0007669"/>
    <property type="project" value="UniProtKB-UniRule"/>
</dbReference>
<proteinExistence type="inferred from homology"/>
<evidence type="ECO:0000256" key="1">
    <source>
        <dbReference type="ARBA" id="ARBA00001049"/>
    </source>
</evidence>
<name>A0A4P9XKZ0_9FUNG</name>
<keyword evidence="8" id="KW-0012">Acyltransferase</keyword>
<evidence type="ECO:0000256" key="5">
    <source>
        <dbReference type="ARBA" id="ARBA00047417"/>
    </source>
</evidence>
<sequence length="558" mass="59596">MCVLQKVQQASCPAGSGVQCQEIRASPLIEAQKGAVAAENPLCSQIGVDVLVDGGSAVDAAIASVLCIGTINSFSSGIGGGGFMLVRDTNGTGLVIDFRETAPAAATHDMFVSRPGASRVGGLAVAVPGELRGLEAAHRRFGKLSWKRLFEPSIRLNRYGFQITSLLADHLKKLEPVIMGVPGLREIFAPRGQLLQQGETCYRTALANTLELVADKGASAFYTGQIAREIAQAVRARGGIMTTADLAAYRPNVYPPLVGSYRGKRVLTPNAPTSGPVFHEILNILEGYSLDSLPWDAQRQHWIVESFKHGFAARSELGDPAFVAVAEQVQRMMDKEAASALRRNISDGRTFDPMYYNPQFANNEPHGTTHVIALDHGGQAVSMMSTVNLYFGSQVVSASTGVILNNEMDDFSTPGTSNAFGLPASPNNFIAPGKRPLSSSVPVIVDVDGQFEFAAGASGGSRIITSVLQTLVNSLDYQLQLDLAVDAPRMHHQLSPNVLGLEATYNRTVAEQLASRGHVLAWSPREVSQSAVQAIRRLPDGRIHAVSDGRKHGRAAGY</sequence>
<feature type="binding site" evidence="7">
    <location>
        <position position="410"/>
    </location>
    <ligand>
        <name>L-glutamate</name>
        <dbReference type="ChEBI" id="CHEBI:29985"/>
    </ligand>
</feature>
<feature type="binding site" evidence="7">
    <location>
        <position position="99"/>
    </location>
    <ligand>
        <name>L-glutamate</name>
        <dbReference type="ChEBI" id="CHEBI:29985"/>
    </ligand>
</feature>
<evidence type="ECO:0000256" key="6">
    <source>
        <dbReference type="PIRSR" id="PIRSR600101-1"/>
    </source>
</evidence>
<reference evidence="10" key="1">
    <citation type="journal article" date="2018" name="Nat. Microbiol.">
        <title>Leveraging single-cell genomics to expand the fungal tree of life.</title>
        <authorList>
            <person name="Ahrendt S.R."/>
            <person name="Quandt C.A."/>
            <person name="Ciobanu D."/>
            <person name="Clum A."/>
            <person name="Salamov A."/>
            <person name="Andreopoulos B."/>
            <person name="Cheng J.F."/>
            <person name="Woyke T."/>
            <person name="Pelin A."/>
            <person name="Henrissat B."/>
            <person name="Reynolds N.K."/>
            <person name="Benny G.L."/>
            <person name="Smith M.E."/>
            <person name="James T.Y."/>
            <person name="Grigoriev I.V."/>
        </authorList>
    </citation>
    <scope>NUCLEOTIDE SEQUENCE [LARGE SCALE GENOMIC DNA]</scope>
    <source>
        <strain evidence="10">RSA 1356</strain>
    </source>
</reference>
<dbReference type="UniPathway" id="UPA00204"/>
<evidence type="ECO:0000313" key="9">
    <source>
        <dbReference type="EMBL" id="RKP06426.1"/>
    </source>
</evidence>
<comment type="pathway">
    <text evidence="3 8">Sulfur metabolism; glutathione metabolism.</text>
</comment>
<dbReference type="Gene3D" id="3.60.20.40">
    <property type="match status" value="1"/>
</dbReference>
<evidence type="ECO:0000313" key="10">
    <source>
        <dbReference type="Proteomes" id="UP000271241"/>
    </source>
</evidence>
<dbReference type="Proteomes" id="UP000271241">
    <property type="component" value="Unassembled WGS sequence"/>
</dbReference>
<dbReference type="Gene3D" id="1.10.246.130">
    <property type="match status" value="1"/>
</dbReference>
<feature type="binding site" evidence="7">
    <location>
        <begin position="438"/>
        <end position="439"/>
    </location>
    <ligand>
        <name>L-glutamate</name>
        <dbReference type="ChEBI" id="CHEBI:29985"/>
    </ligand>
</feature>
<dbReference type="AlphaFoldDB" id="A0A4P9XKZ0"/>
<dbReference type="OrthoDB" id="1081007at2759"/>
<dbReference type="PANTHER" id="PTHR11686:SF9">
    <property type="entry name" value="RE13973P"/>
    <property type="match status" value="1"/>
</dbReference>
<dbReference type="PRINTS" id="PR01210">
    <property type="entry name" value="GGTRANSPTASE"/>
</dbReference>
<accession>A0A4P9XKZ0</accession>
<comment type="similarity">
    <text evidence="4">Belongs to the gamma-glutamyltransferase family.</text>
</comment>
<comment type="function">
    <text evidence="8">Cleaves the gamma-glutamyl peptide bond of glutathione and glutathione conjugates.</text>
</comment>
<dbReference type="STRING" id="78915.A0A4P9XKZ0"/>
<comment type="catalytic activity">
    <reaction evidence="1 8">
        <text>an S-substituted glutathione + H2O = an S-substituted L-cysteinylglycine + L-glutamate</text>
        <dbReference type="Rhea" id="RHEA:59468"/>
        <dbReference type="ChEBI" id="CHEBI:15377"/>
        <dbReference type="ChEBI" id="CHEBI:29985"/>
        <dbReference type="ChEBI" id="CHEBI:90779"/>
        <dbReference type="ChEBI" id="CHEBI:143103"/>
        <dbReference type="EC" id="3.4.19.13"/>
    </reaction>
</comment>
<feature type="binding site" evidence="7">
    <location>
        <begin position="386"/>
        <end position="388"/>
    </location>
    <ligand>
        <name>L-glutamate</name>
        <dbReference type="ChEBI" id="CHEBI:29985"/>
    </ligand>
</feature>
<dbReference type="EC" id="2.3.2.2" evidence="8"/>
<dbReference type="InterPro" id="IPR043137">
    <property type="entry name" value="GGT_ssub_C"/>
</dbReference>
<evidence type="ECO:0000256" key="2">
    <source>
        <dbReference type="ARBA" id="ARBA00001089"/>
    </source>
</evidence>
<keyword evidence="8 9" id="KW-0378">Hydrolase</keyword>
<dbReference type="PANTHER" id="PTHR11686">
    <property type="entry name" value="GAMMA GLUTAMYL TRANSPEPTIDASE"/>
    <property type="match status" value="1"/>
</dbReference>
<dbReference type="GO" id="GO:0036374">
    <property type="term" value="F:glutathione hydrolase activity"/>
    <property type="evidence" value="ECO:0007669"/>
    <property type="project" value="UniProtKB-UniRule"/>
</dbReference>
<dbReference type="EC" id="3.4.19.13" evidence="8"/>
<keyword evidence="8" id="KW-0808">Transferase</keyword>
<dbReference type="GO" id="GO:0103068">
    <property type="term" value="F:leukotriene C4 gamma-glutamyl transferase activity"/>
    <property type="evidence" value="ECO:0007669"/>
    <property type="project" value="UniProtKB-EC"/>
</dbReference>
<comment type="catalytic activity">
    <reaction evidence="2 8">
        <text>glutathione + H2O = L-cysteinylglycine + L-glutamate</text>
        <dbReference type="Rhea" id="RHEA:28807"/>
        <dbReference type="ChEBI" id="CHEBI:15377"/>
        <dbReference type="ChEBI" id="CHEBI:29985"/>
        <dbReference type="ChEBI" id="CHEBI:57925"/>
        <dbReference type="ChEBI" id="CHEBI:61694"/>
        <dbReference type="EC" id="3.4.19.13"/>
    </reaction>
</comment>